<organism evidence="1 2">
    <name type="scientific">Acorus gramineus</name>
    <name type="common">Dwarf sweet flag</name>
    <dbReference type="NCBI Taxonomy" id="55184"/>
    <lineage>
        <taxon>Eukaryota</taxon>
        <taxon>Viridiplantae</taxon>
        <taxon>Streptophyta</taxon>
        <taxon>Embryophyta</taxon>
        <taxon>Tracheophyta</taxon>
        <taxon>Spermatophyta</taxon>
        <taxon>Magnoliopsida</taxon>
        <taxon>Liliopsida</taxon>
        <taxon>Acoraceae</taxon>
        <taxon>Acorus</taxon>
    </lineage>
</organism>
<evidence type="ECO:0000313" key="2">
    <source>
        <dbReference type="Proteomes" id="UP001179952"/>
    </source>
</evidence>
<dbReference type="Proteomes" id="UP001179952">
    <property type="component" value="Unassembled WGS sequence"/>
</dbReference>
<evidence type="ECO:0000313" key="1">
    <source>
        <dbReference type="EMBL" id="KAK1277550.1"/>
    </source>
</evidence>
<dbReference type="EMBL" id="JAUJYN010000002">
    <property type="protein sequence ID" value="KAK1277550.1"/>
    <property type="molecule type" value="Genomic_DNA"/>
</dbReference>
<dbReference type="AlphaFoldDB" id="A0AAV9BM62"/>
<accession>A0AAV9BM62</accession>
<gene>
    <name evidence="1" type="ORF">QJS04_geneDACA003644</name>
</gene>
<sequence length="50" mass="6089">MPNYKNITKLIWYNKKWRSTYQKRYLLCSPTHIPSPQKTILQSEYNTPKS</sequence>
<reference evidence="1" key="2">
    <citation type="submission" date="2023-06" db="EMBL/GenBank/DDBJ databases">
        <authorList>
            <person name="Ma L."/>
            <person name="Liu K.-W."/>
            <person name="Li Z."/>
            <person name="Hsiao Y.-Y."/>
            <person name="Qi Y."/>
            <person name="Fu T."/>
            <person name="Tang G."/>
            <person name="Zhang D."/>
            <person name="Sun W.-H."/>
            <person name="Liu D.-K."/>
            <person name="Li Y."/>
            <person name="Chen G.-Z."/>
            <person name="Liu X.-D."/>
            <person name="Liao X.-Y."/>
            <person name="Jiang Y.-T."/>
            <person name="Yu X."/>
            <person name="Hao Y."/>
            <person name="Huang J."/>
            <person name="Zhao X.-W."/>
            <person name="Ke S."/>
            <person name="Chen Y.-Y."/>
            <person name="Wu W.-L."/>
            <person name="Hsu J.-L."/>
            <person name="Lin Y.-F."/>
            <person name="Huang M.-D."/>
            <person name="Li C.-Y."/>
            <person name="Huang L."/>
            <person name="Wang Z.-W."/>
            <person name="Zhao X."/>
            <person name="Zhong W.-Y."/>
            <person name="Peng D.-H."/>
            <person name="Ahmad S."/>
            <person name="Lan S."/>
            <person name="Zhang J.-S."/>
            <person name="Tsai W.-C."/>
            <person name="Van De Peer Y."/>
            <person name="Liu Z.-J."/>
        </authorList>
    </citation>
    <scope>NUCLEOTIDE SEQUENCE</scope>
    <source>
        <strain evidence="1">SCP</strain>
        <tissue evidence="1">Leaves</tissue>
    </source>
</reference>
<proteinExistence type="predicted"/>
<name>A0AAV9BM62_ACOGR</name>
<comment type="caution">
    <text evidence="1">The sequence shown here is derived from an EMBL/GenBank/DDBJ whole genome shotgun (WGS) entry which is preliminary data.</text>
</comment>
<keyword evidence="2" id="KW-1185">Reference proteome</keyword>
<protein>
    <submittedName>
        <fullName evidence="1">Uncharacterized protein</fullName>
    </submittedName>
</protein>
<reference evidence="1" key="1">
    <citation type="journal article" date="2023" name="Nat. Commun.">
        <title>Diploid and tetraploid genomes of Acorus and the evolution of monocots.</title>
        <authorList>
            <person name="Ma L."/>
            <person name="Liu K.W."/>
            <person name="Li Z."/>
            <person name="Hsiao Y.Y."/>
            <person name="Qi Y."/>
            <person name="Fu T."/>
            <person name="Tang G.D."/>
            <person name="Zhang D."/>
            <person name="Sun W.H."/>
            <person name="Liu D.K."/>
            <person name="Li Y."/>
            <person name="Chen G.Z."/>
            <person name="Liu X.D."/>
            <person name="Liao X.Y."/>
            <person name="Jiang Y.T."/>
            <person name="Yu X."/>
            <person name="Hao Y."/>
            <person name="Huang J."/>
            <person name="Zhao X.W."/>
            <person name="Ke S."/>
            <person name="Chen Y.Y."/>
            <person name="Wu W.L."/>
            <person name="Hsu J.L."/>
            <person name="Lin Y.F."/>
            <person name="Huang M.D."/>
            <person name="Li C.Y."/>
            <person name="Huang L."/>
            <person name="Wang Z.W."/>
            <person name="Zhao X."/>
            <person name="Zhong W.Y."/>
            <person name="Peng D.H."/>
            <person name="Ahmad S."/>
            <person name="Lan S."/>
            <person name="Zhang J.S."/>
            <person name="Tsai W.C."/>
            <person name="Van de Peer Y."/>
            <person name="Liu Z.J."/>
        </authorList>
    </citation>
    <scope>NUCLEOTIDE SEQUENCE</scope>
    <source>
        <strain evidence="1">SCP</strain>
    </source>
</reference>